<gene>
    <name evidence="1" type="ORF">BLA60_29595</name>
</gene>
<dbReference type="AlphaFoldDB" id="A0A7Z0WGZ6"/>
<evidence type="ECO:0000313" key="2">
    <source>
        <dbReference type="Proteomes" id="UP000185696"/>
    </source>
</evidence>
<dbReference type="OrthoDB" id="3686643at2"/>
<proteinExistence type="predicted"/>
<accession>A0A7Z0WGZ6</accession>
<organism evidence="1 2">
    <name type="scientific">Actinophytocola xinjiangensis</name>
    <dbReference type="NCBI Taxonomy" id="485602"/>
    <lineage>
        <taxon>Bacteria</taxon>
        <taxon>Bacillati</taxon>
        <taxon>Actinomycetota</taxon>
        <taxon>Actinomycetes</taxon>
        <taxon>Pseudonocardiales</taxon>
        <taxon>Pseudonocardiaceae</taxon>
    </lineage>
</organism>
<evidence type="ECO:0000313" key="1">
    <source>
        <dbReference type="EMBL" id="OLF07010.1"/>
    </source>
</evidence>
<dbReference type="Gene3D" id="3.40.1000.10">
    <property type="entry name" value="Mog1/PsbP, alpha/beta/alpha sandwich"/>
    <property type="match status" value="1"/>
</dbReference>
<dbReference type="EMBL" id="MSIF01000018">
    <property type="protein sequence ID" value="OLF07010.1"/>
    <property type="molecule type" value="Genomic_DNA"/>
</dbReference>
<dbReference type="Proteomes" id="UP000185696">
    <property type="component" value="Unassembled WGS sequence"/>
</dbReference>
<keyword evidence="2" id="KW-1185">Reference proteome</keyword>
<protein>
    <submittedName>
        <fullName evidence="1">Uncharacterized protein</fullName>
    </submittedName>
</protein>
<comment type="caution">
    <text evidence="1">The sequence shown here is derived from an EMBL/GenBank/DDBJ whole genome shotgun (WGS) entry which is preliminary data.</text>
</comment>
<dbReference type="RefSeq" id="WP_075136311.1">
    <property type="nucleotide sequence ID" value="NZ_MSIF01000018.1"/>
</dbReference>
<name>A0A7Z0WGZ6_9PSEU</name>
<sequence length="164" mass="17505">MSAHLPIPITFRLPEGWVATDPDQAGAPQAAFVAIDPRSGDGFTPNLTVAARPKRPEWSMIEAAEASVRTLDDHADVAVTHRCLFGSGAAPGLTQSVRLRTTVGEVRLDLVQVHLLMTLRDTGNTTKQALLTIVLTATADQAPVAVRDFDRFVATLRAKARGAA</sequence>
<reference evidence="1 2" key="1">
    <citation type="submission" date="2016-12" db="EMBL/GenBank/DDBJ databases">
        <title>The draft genome sequence of Actinophytocola xinjiangensis.</title>
        <authorList>
            <person name="Wang W."/>
            <person name="Yuan L."/>
        </authorList>
    </citation>
    <scope>NUCLEOTIDE SEQUENCE [LARGE SCALE GENOMIC DNA]</scope>
    <source>
        <strain evidence="1 2">CGMCC 4.4663</strain>
    </source>
</reference>